<evidence type="ECO:0000313" key="3">
    <source>
        <dbReference type="Proteomes" id="UP000299102"/>
    </source>
</evidence>
<feature type="region of interest" description="Disordered" evidence="1">
    <location>
        <begin position="1"/>
        <end position="40"/>
    </location>
</feature>
<sequence>MAVKMELEESISDSKLHRESPHKKELRPTSASISKSENGL</sequence>
<evidence type="ECO:0000256" key="1">
    <source>
        <dbReference type="SAM" id="MobiDB-lite"/>
    </source>
</evidence>
<feature type="non-terminal residue" evidence="2">
    <location>
        <position position="40"/>
    </location>
</feature>
<dbReference type="Proteomes" id="UP000299102">
    <property type="component" value="Unassembled WGS sequence"/>
</dbReference>
<proteinExistence type="predicted"/>
<dbReference type="EMBL" id="BGZK01000277">
    <property type="protein sequence ID" value="GBP33696.1"/>
    <property type="molecule type" value="Genomic_DNA"/>
</dbReference>
<comment type="caution">
    <text evidence="2">The sequence shown here is derived from an EMBL/GenBank/DDBJ whole genome shotgun (WGS) entry which is preliminary data.</text>
</comment>
<reference evidence="2 3" key="1">
    <citation type="journal article" date="2019" name="Commun. Biol.">
        <title>The bagworm genome reveals a unique fibroin gene that provides high tensile strength.</title>
        <authorList>
            <person name="Kono N."/>
            <person name="Nakamura H."/>
            <person name="Ohtoshi R."/>
            <person name="Tomita M."/>
            <person name="Numata K."/>
            <person name="Arakawa K."/>
        </authorList>
    </citation>
    <scope>NUCLEOTIDE SEQUENCE [LARGE SCALE GENOMIC DNA]</scope>
</reference>
<dbReference type="AlphaFoldDB" id="A0A4C1V5Q2"/>
<feature type="compositionally biased region" description="Polar residues" evidence="1">
    <location>
        <begin position="29"/>
        <end position="40"/>
    </location>
</feature>
<protein>
    <submittedName>
        <fullName evidence="2">Uncharacterized protein</fullName>
    </submittedName>
</protein>
<accession>A0A4C1V5Q2</accession>
<gene>
    <name evidence="2" type="ORF">EVAR_16734_1</name>
</gene>
<dbReference type="OrthoDB" id="202825at2759"/>
<evidence type="ECO:0000313" key="2">
    <source>
        <dbReference type="EMBL" id="GBP33696.1"/>
    </source>
</evidence>
<feature type="compositionally biased region" description="Basic and acidic residues" evidence="1">
    <location>
        <begin position="12"/>
        <end position="27"/>
    </location>
</feature>
<keyword evidence="3" id="KW-1185">Reference proteome</keyword>
<name>A0A4C1V5Q2_EUMVA</name>
<organism evidence="2 3">
    <name type="scientific">Eumeta variegata</name>
    <name type="common">Bagworm moth</name>
    <name type="synonym">Eumeta japonica</name>
    <dbReference type="NCBI Taxonomy" id="151549"/>
    <lineage>
        <taxon>Eukaryota</taxon>
        <taxon>Metazoa</taxon>
        <taxon>Ecdysozoa</taxon>
        <taxon>Arthropoda</taxon>
        <taxon>Hexapoda</taxon>
        <taxon>Insecta</taxon>
        <taxon>Pterygota</taxon>
        <taxon>Neoptera</taxon>
        <taxon>Endopterygota</taxon>
        <taxon>Lepidoptera</taxon>
        <taxon>Glossata</taxon>
        <taxon>Ditrysia</taxon>
        <taxon>Tineoidea</taxon>
        <taxon>Psychidae</taxon>
        <taxon>Oiketicinae</taxon>
        <taxon>Eumeta</taxon>
    </lineage>
</organism>